<dbReference type="InterPro" id="IPR056411">
    <property type="entry name" value="CysS_C"/>
</dbReference>
<dbReference type="GO" id="GO:0004817">
    <property type="term" value="F:cysteine-tRNA ligase activity"/>
    <property type="evidence" value="ECO:0007669"/>
    <property type="project" value="UniProtKB-EC"/>
</dbReference>
<evidence type="ECO:0000256" key="8">
    <source>
        <dbReference type="ARBA" id="ARBA00022833"/>
    </source>
</evidence>
<proteinExistence type="inferred from homology"/>
<dbReference type="InterPro" id="IPR014729">
    <property type="entry name" value="Rossmann-like_a/b/a_fold"/>
</dbReference>
<sequence>MQIYNTLTRRKEAFTPIEPGRVRMYVCGMTVYDYCHLGHARVMVAFDVITRYLRHRGYDVTYVRNVTDIDDKILRRADENENGESIASLTERMIEAMHEDEARLGVLPPDQEPRATRHVGDIIAMVETLITKGYAYAADNGDVYYRVRRFEGYGKLNNRDLDEMRAGARIEVDEHKEDPLDFVLWKAAKPGEASWTSPWGEGRPGWHIECSAMSKCCLGDTFDIHGGGPDLTFPHHENEIAQSEAANGKPFVNTWMHAGAVRVNQEKMSKSLGNFFTIREVLEHHDPEVVRYLLVASHYRSAINYSPDSLADARKSLERFYHSLEGLALEGLALEGLALEGLAQEEGEPAAGAVAPEFDERFTAAMDDDFNTPGALSVLFDLARELNRARKEAPEQAPALALELKRLGGILGLLQLQQDAATFLKAGASGLPLSEAEIQAKIDARAAAKQAKDFAAADAIRNELAVLGIILKDSREGTTWVFEKPDA</sequence>
<comment type="catalytic activity">
    <reaction evidence="12">
        <text>tRNA(Cys) + L-cysteine + ATP = L-cysteinyl-tRNA(Cys) + AMP + diphosphate</text>
        <dbReference type="Rhea" id="RHEA:17773"/>
        <dbReference type="Rhea" id="RHEA-COMP:9661"/>
        <dbReference type="Rhea" id="RHEA-COMP:9679"/>
        <dbReference type="ChEBI" id="CHEBI:30616"/>
        <dbReference type="ChEBI" id="CHEBI:33019"/>
        <dbReference type="ChEBI" id="CHEBI:35235"/>
        <dbReference type="ChEBI" id="CHEBI:78442"/>
        <dbReference type="ChEBI" id="CHEBI:78517"/>
        <dbReference type="ChEBI" id="CHEBI:456215"/>
        <dbReference type="EC" id="6.1.1.16"/>
    </reaction>
</comment>
<feature type="binding site" evidence="12">
    <location>
        <position position="235"/>
    </location>
    <ligand>
        <name>Zn(2+)</name>
        <dbReference type="ChEBI" id="CHEBI:29105"/>
    </ligand>
</feature>
<feature type="binding site" evidence="12">
    <location>
        <position position="270"/>
    </location>
    <ligand>
        <name>ATP</name>
        <dbReference type="ChEBI" id="CHEBI:30616"/>
    </ligand>
</feature>
<evidence type="ECO:0000256" key="9">
    <source>
        <dbReference type="ARBA" id="ARBA00022840"/>
    </source>
</evidence>
<feature type="binding site" evidence="12">
    <location>
        <position position="239"/>
    </location>
    <ligand>
        <name>Zn(2+)</name>
        <dbReference type="ChEBI" id="CHEBI:29105"/>
    </ligand>
</feature>
<keyword evidence="9 12" id="KW-0067">ATP-binding</keyword>
<evidence type="ECO:0000313" key="14">
    <source>
        <dbReference type="EMBL" id="WLI75026.1"/>
    </source>
</evidence>
<dbReference type="Gene3D" id="3.40.50.620">
    <property type="entry name" value="HUPs"/>
    <property type="match status" value="1"/>
</dbReference>
<dbReference type="CDD" id="cd07963">
    <property type="entry name" value="Anticodon_Ia_Cys"/>
    <property type="match status" value="1"/>
</dbReference>
<organism evidence="14 15">
    <name type="scientific">Halomonas alkalicola</name>
    <dbReference type="NCBI Taxonomy" id="1930622"/>
    <lineage>
        <taxon>Bacteria</taxon>
        <taxon>Pseudomonadati</taxon>
        <taxon>Pseudomonadota</taxon>
        <taxon>Gammaproteobacteria</taxon>
        <taxon>Oceanospirillales</taxon>
        <taxon>Halomonadaceae</taxon>
        <taxon>Halomonas</taxon>
    </lineage>
</organism>
<dbReference type="EMBL" id="CP131913">
    <property type="protein sequence ID" value="WLI75026.1"/>
    <property type="molecule type" value="Genomic_DNA"/>
</dbReference>
<dbReference type="Pfam" id="PF01406">
    <property type="entry name" value="tRNA-synt_1e"/>
    <property type="match status" value="1"/>
</dbReference>
<keyword evidence="5 12" id="KW-0436">Ligase</keyword>
<evidence type="ECO:0000256" key="1">
    <source>
        <dbReference type="ARBA" id="ARBA00004496"/>
    </source>
</evidence>
<dbReference type="CDD" id="cd00672">
    <property type="entry name" value="CysRS_core"/>
    <property type="match status" value="1"/>
</dbReference>
<dbReference type="InterPro" id="IPR024909">
    <property type="entry name" value="Cys-tRNA/MSH_ligase"/>
</dbReference>
<keyword evidence="4 12" id="KW-0963">Cytoplasm</keyword>
<dbReference type="PRINTS" id="PR00983">
    <property type="entry name" value="TRNASYNTHCYS"/>
</dbReference>
<comment type="cofactor">
    <cofactor evidence="12">
        <name>Zn(2+)</name>
        <dbReference type="ChEBI" id="CHEBI:29105"/>
    </cofactor>
    <text evidence="12">Binds 1 zinc ion per subunit.</text>
</comment>
<evidence type="ECO:0000256" key="11">
    <source>
        <dbReference type="ARBA" id="ARBA00023146"/>
    </source>
</evidence>
<dbReference type="SUPFAM" id="SSF47323">
    <property type="entry name" value="Anticodon-binding domain of a subclass of class I aminoacyl-tRNA synthetases"/>
    <property type="match status" value="1"/>
</dbReference>
<dbReference type="RefSeq" id="WP_305503928.1">
    <property type="nucleotide sequence ID" value="NZ_CP131913.1"/>
</dbReference>
<dbReference type="SUPFAM" id="SSF52374">
    <property type="entry name" value="Nucleotidylyl transferase"/>
    <property type="match status" value="1"/>
</dbReference>
<dbReference type="InterPro" id="IPR015803">
    <property type="entry name" value="Cys-tRNA-ligase"/>
</dbReference>
<evidence type="ECO:0000256" key="6">
    <source>
        <dbReference type="ARBA" id="ARBA00022723"/>
    </source>
</evidence>
<dbReference type="PANTHER" id="PTHR10890:SF3">
    <property type="entry name" value="CYSTEINE--TRNA LIGASE, CYTOPLASMIC"/>
    <property type="match status" value="1"/>
</dbReference>
<evidence type="ECO:0000256" key="10">
    <source>
        <dbReference type="ARBA" id="ARBA00022917"/>
    </source>
</evidence>
<accession>A0ABY9HA99</accession>
<dbReference type="PANTHER" id="PTHR10890">
    <property type="entry name" value="CYSTEINYL-TRNA SYNTHETASE"/>
    <property type="match status" value="1"/>
</dbReference>
<feature type="short sequence motif" description="'HIGH' region" evidence="12">
    <location>
        <begin position="29"/>
        <end position="39"/>
    </location>
</feature>
<dbReference type="Gene3D" id="1.20.120.1910">
    <property type="entry name" value="Cysteine-tRNA ligase, C-terminal anti-codon recognition domain"/>
    <property type="match status" value="1"/>
</dbReference>
<name>A0ABY9HA99_9GAMM</name>
<dbReference type="InterPro" id="IPR015273">
    <property type="entry name" value="Cys-tRNA-synt_Ia_DALR"/>
</dbReference>
<keyword evidence="11 12" id="KW-0030">Aminoacyl-tRNA synthetase</keyword>
<keyword evidence="15" id="KW-1185">Reference proteome</keyword>
<dbReference type="Pfam" id="PF09190">
    <property type="entry name" value="DALR_2"/>
    <property type="match status" value="1"/>
</dbReference>
<comment type="subcellular location">
    <subcellularLocation>
        <location evidence="1 12">Cytoplasm</location>
    </subcellularLocation>
</comment>
<dbReference type="HAMAP" id="MF_00041">
    <property type="entry name" value="Cys_tRNA_synth"/>
    <property type="match status" value="1"/>
</dbReference>
<keyword evidence="6 12" id="KW-0479">Metal-binding</keyword>
<comment type="similarity">
    <text evidence="2 12">Belongs to the class-I aminoacyl-tRNA synthetase family.</text>
</comment>
<comment type="subunit">
    <text evidence="3 12">Monomer.</text>
</comment>
<gene>
    <name evidence="12 14" type="primary">cysS</name>
    <name evidence="14" type="ORF">B6N23_02360</name>
</gene>
<evidence type="ECO:0000256" key="5">
    <source>
        <dbReference type="ARBA" id="ARBA00022598"/>
    </source>
</evidence>
<keyword evidence="10 12" id="KW-0648">Protein biosynthesis</keyword>
<feature type="binding site" evidence="12">
    <location>
        <position position="27"/>
    </location>
    <ligand>
        <name>Zn(2+)</name>
        <dbReference type="ChEBI" id="CHEBI:29105"/>
    </ligand>
</feature>
<dbReference type="SMART" id="SM00840">
    <property type="entry name" value="DALR_2"/>
    <property type="match status" value="1"/>
</dbReference>
<dbReference type="Pfam" id="PF23493">
    <property type="entry name" value="CysS_C"/>
    <property type="match status" value="1"/>
</dbReference>
<dbReference type="Proteomes" id="UP001235344">
    <property type="component" value="Chromosome"/>
</dbReference>
<feature type="domain" description="Cysteinyl-tRNA synthetase class Ia DALR" evidence="13">
    <location>
        <begin position="361"/>
        <end position="424"/>
    </location>
</feature>
<evidence type="ECO:0000256" key="3">
    <source>
        <dbReference type="ARBA" id="ARBA00011245"/>
    </source>
</evidence>
<keyword evidence="8 12" id="KW-0862">Zinc</keyword>
<dbReference type="InterPro" id="IPR009080">
    <property type="entry name" value="tRNAsynth_Ia_anticodon-bd"/>
</dbReference>
<evidence type="ECO:0000256" key="7">
    <source>
        <dbReference type="ARBA" id="ARBA00022741"/>
    </source>
</evidence>
<evidence type="ECO:0000259" key="13">
    <source>
        <dbReference type="SMART" id="SM00840"/>
    </source>
</evidence>
<evidence type="ECO:0000256" key="4">
    <source>
        <dbReference type="ARBA" id="ARBA00022490"/>
    </source>
</evidence>
<dbReference type="InterPro" id="IPR032678">
    <property type="entry name" value="tRNA-synt_1_cat_dom"/>
</dbReference>
<keyword evidence="7 12" id="KW-0547">Nucleotide-binding</keyword>
<evidence type="ECO:0000256" key="12">
    <source>
        <dbReference type="HAMAP-Rule" id="MF_00041"/>
    </source>
</evidence>
<dbReference type="EC" id="6.1.1.16" evidence="12"/>
<protein>
    <recommendedName>
        <fullName evidence="12">Cysteine--tRNA ligase</fullName>
        <ecNumber evidence="12">6.1.1.16</ecNumber>
    </recommendedName>
    <alternativeName>
        <fullName evidence="12">Cysteinyl-tRNA synthetase</fullName>
        <shortName evidence="12">CysRS</shortName>
    </alternativeName>
</protein>
<feature type="binding site" evidence="12">
    <location>
        <position position="210"/>
    </location>
    <ligand>
        <name>Zn(2+)</name>
        <dbReference type="ChEBI" id="CHEBI:29105"/>
    </ligand>
</feature>
<feature type="short sequence motif" description="'KMSKS' region" evidence="12">
    <location>
        <begin position="267"/>
        <end position="271"/>
    </location>
</feature>
<evidence type="ECO:0000313" key="15">
    <source>
        <dbReference type="Proteomes" id="UP001235344"/>
    </source>
</evidence>
<dbReference type="NCBIfam" id="TIGR00435">
    <property type="entry name" value="cysS"/>
    <property type="match status" value="1"/>
</dbReference>
<reference evidence="14 15" key="1">
    <citation type="submission" date="2023-08" db="EMBL/GenBank/DDBJ databases">
        <title>Transcriptome Analysis of Halomonas alkalicola CICC 11012s to Identify the Genes Involved in Alkaline Tolerances.</title>
        <authorList>
            <person name="Zhai L."/>
        </authorList>
    </citation>
    <scope>NUCLEOTIDE SEQUENCE [LARGE SCALE GENOMIC DNA]</scope>
    <source>
        <strain evidence="14 15">CICC 11012s</strain>
    </source>
</reference>
<evidence type="ECO:0000256" key="2">
    <source>
        <dbReference type="ARBA" id="ARBA00005594"/>
    </source>
</evidence>